<evidence type="ECO:0000313" key="1">
    <source>
        <dbReference type="EMBL" id="ARB04422.1"/>
    </source>
</evidence>
<dbReference type="AlphaFoldDB" id="A0AAU8VQL4"/>
<sequence length="61" mass="6901">MQPAACKNHLCRHSHLYLLFFNPSSDIAPLGQTKARILLQTSIFPSRNAGVRADMIYLILF</sequence>
<evidence type="ECO:0000313" key="2">
    <source>
        <dbReference type="Proteomes" id="UP000191249"/>
    </source>
</evidence>
<protein>
    <submittedName>
        <fullName evidence="1">Uncharacterized protein</fullName>
    </submittedName>
</protein>
<gene>
    <name evidence="1" type="ORF">B2G52_05530</name>
</gene>
<reference evidence="1 2" key="1">
    <citation type="submission" date="2017-03" db="EMBL/GenBank/DDBJ databases">
        <title>N. lactamica Y92-1009 whole genome sequence.</title>
        <authorList>
            <person name="Pandey A.K."/>
            <person name="Read R.C."/>
        </authorList>
    </citation>
    <scope>NUCLEOTIDE SEQUENCE [LARGE SCALE GENOMIC DNA]</scope>
    <source>
        <strain evidence="1 2">Y92-1009</strain>
    </source>
</reference>
<name>A0AAU8VQL4_NEILA</name>
<accession>A0AAU8VQL4</accession>
<proteinExistence type="predicted"/>
<organism evidence="1 2">
    <name type="scientific">Neisseria lactamica</name>
    <dbReference type="NCBI Taxonomy" id="486"/>
    <lineage>
        <taxon>Bacteria</taxon>
        <taxon>Pseudomonadati</taxon>
        <taxon>Pseudomonadota</taxon>
        <taxon>Betaproteobacteria</taxon>
        <taxon>Neisseriales</taxon>
        <taxon>Neisseriaceae</taxon>
        <taxon>Neisseria</taxon>
    </lineage>
</organism>
<dbReference type="Proteomes" id="UP000191249">
    <property type="component" value="Chromosome"/>
</dbReference>
<dbReference type="EMBL" id="CP019894">
    <property type="protein sequence ID" value="ARB04422.1"/>
    <property type="molecule type" value="Genomic_DNA"/>
</dbReference>